<comment type="caution">
    <text evidence="10">The sequence shown here is derived from an EMBL/GenBank/DDBJ whole genome shotgun (WGS) entry which is preliminary data.</text>
</comment>
<evidence type="ECO:0000256" key="4">
    <source>
        <dbReference type="ARBA" id="ARBA00022692"/>
    </source>
</evidence>
<keyword evidence="6 8" id="KW-1133">Transmembrane helix</keyword>
<evidence type="ECO:0000256" key="7">
    <source>
        <dbReference type="ARBA" id="ARBA00023136"/>
    </source>
</evidence>
<reference evidence="10 11" key="1">
    <citation type="journal article" date="2017" name="Nat. Commun.">
        <title>Genome assembly with in vitro proximity ligation data and whole-genome triplication in lettuce.</title>
        <authorList>
            <person name="Reyes-Chin-Wo S."/>
            <person name="Wang Z."/>
            <person name="Yang X."/>
            <person name="Kozik A."/>
            <person name="Arikit S."/>
            <person name="Song C."/>
            <person name="Xia L."/>
            <person name="Froenicke L."/>
            <person name="Lavelle D.O."/>
            <person name="Truco M.J."/>
            <person name="Xia R."/>
            <person name="Zhu S."/>
            <person name="Xu C."/>
            <person name="Xu H."/>
            <person name="Xu X."/>
            <person name="Cox K."/>
            <person name="Korf I."/>
            <person name="Meyers B.C."/>
            <person name="Michelmore R.W."/>
        </authorList>
    </citation>
    <scope>NUCLEOTIDE SEQUENCE [LARGE SCALE GENOMIC DNA]</scope>
    <source>
        <strain evidence="11">cv. Salinas</strain>
        <tissue evidence="10">Seedlings</tissue>
    </source>
</reference>
<organism evidence="10 11">
    <name type="scientific">Lactuca sativa</name>
    <name type="common">Garden lettuce</name>
    <dbReference type="NCBI Taxonomy" id="4236"/>
    <lineage>
        <taxon>Eukaryota</taxon>
        <taxon>Viridiplantae</taxon>
        <taxon>Streptophyta</taxon>
        <taxon>Embryophyta</taxon>
        <taxon>Tracheophyta</taxon>
        <taxon>Spermatophyta</taxon>
        <taxon>Magnoliopsida</taxon>
        <taxon>eudicotyledons</taxon>
        <taxon>Gunneridae</taxon>
        <taxon>Pentapetalae</taxon>
        <taxon>asterids</taxon>
        <taxon>campanulids</taxon>
        <taxon>Asterales</taxon>
        <taxon>Asteraceae</taxon>
        <taxon>Cichorioideae</taxon>
        <taxon>Cichorieae</taxon>
        <taxon>Lactucinae</taxon>
        <taxon>Lactuca</taxon>
    </lineage>
</organism>
<comment type="subcellular location">
    <subcellularLocation>
        <location evidence="1">Membrane</location>
        <topology evidence="1">Multi-pass membrane protein</topology>
    </subcellularLocation>
</comment>
<dbReference type="GO" id="GO:0015293">
    <property type="term" value="F:symporter activity"/>
    <property type="evidence" value="ECO:0007669"/>
    <property type="project" value="UniProtKB-KW"/>
</dbReference>
<keyword evidence="3" id="KW-0762">Sugar transport</keyword>
<keyword evidence="4 8" id="KW-0812">Transmembrane</keyword>
<keyword evidence="9" id="KW-0732">Signal</keyword>
<evidence type="ECO:0000256" key="9">
    <source>
        <dbReference type="SAM" id="SignalP"/>
    </source>
</evidence>
<accession>A0A9R1VWK6</accession>
<evidence type="ECO:0000313" key="11">
    <source>
        <dbReference type="Proteomes" id="UP000235145"/>
    </source>
</evidence>
<keyword evidence="5" id="KW-0769">Symport</keyword>
<keyword evidence="2" id="KW-0813">Transport</keyword>
<evidence type="ECO:0000256" key="2">
    <source>
        <dbReference type="ARBA" id="ARBA00022448"/>
    </source>
</evidence>
<protein>
    <submittedName>
        <fullName evidence="10">Uncharacterized protein</fullName>
    </submittedName>
</protein>
<evidence type="ECO:0000313" key="10">
    <source>
        <dbReference type="EMBL" id="KAJ0212130.1"/>
    </source>
</evidence>
<dbReference type="PANTHER" id="PTHR19432">
    <property type="entry name" value="SUGAR TRANSPORTER"/>
    <property type="match status" value="1"/>
</dbReference>
<feature type="signal peptide" evidence="9">
    <location>
        <begin position="1"/>
        <end position="17"/>
    </location>
</feature>
<dbReference type="AlphaFoldDB" id="A0A9R1VWK6"/>
<sequence>MVILLLFTFLYIHITCAFVMVPFFPFDTDWMGREVYHGDPKGDANKVQSYDEGVRESAFGLLLNSVVLGISSFLIKPMCQWMGSRGFLIFVFAKFAGYCFHISI</sequence>
<gene>
    <name evidence="10" type="ORF">LSAT_V11C400195730</name>
</gene>
<evidence type="ECO:0000256" key="5">
    <source>
        <dbReference type="ARBA" id="ARBA00022847"/>
    </source>
</evidence>
<evidence type="ECO:0000256" key="6">
    <source>
        <dbReference type="ARBA" id="ARBA00022989"/>
    </source>
</evidence>
<proteinExistence type="predicted"/>
<dbReference type="EMBL" id="NBSK02000004">
    <property type="protein sequence ID" value="KAJ0212130.1"/>
    <property type="molecule type" value="Genomic_DNA"/>
</dbReference>
<dbReference type="PANTHER" id="PTHR19432:SF35">
    <property type="entry name" value="SOLUTE CARRIER FAMILY 45 MEMBER 3 ISOFORM X1"/>
    <property type="match status" value="1"/>
</dbReference>
<evidence type="ECO:0000256" key="3">
    <source>
        <dbReference type="ARBA" id="ARBA00022597"/>
    </source>
</evidence>
<evidence type="ECO:0000256" key="8">
    <source>
        <dbReference type="SAM" id="Phobius"/>
    </source>
</evidence>
<name>A0A9R1VWK6_LACSA</name>
<feature type="transmembrane region" description="Helical" evidence="8">
    <location>
        <begin position="57"/>
        <end position="75"/>
    </location>
</feature>
<evidence type="ECO:0000256" key="1">
    <source>
        <dbReference type="ARBA" id="ARBA00004141"/>
    </source>
</evidence>
<keyword evidence="11" id="KW-1185">Reference proteome</keyword>
<dbReference type="Proteomes" id="UP000235145">
    <property type="component" value="Unassembled WGS sequence"/>
</dbReference>
<feature type="chain" id="PRO_5040333818" evidence="9">
    <location>
        <begin position="18"/>
        <end position="104"/>
    </location>
</feature>
<dbReference type="GO" id="GO:0016020">
    <property type="term" value="C:membrane"/>
    <property type="evidence" value="ECO:0007669"/>
    <property type="project" value="UniProtKB-SubCell"/>
</dbReference>
<keyword evidence="7 8" id="KW-0472">Membrane</keyword>